<keyword evidence="4" id="KW-1185">Reference proteome</keyword>
<proteinExistence type="predicted"/>
<protein>
    <submittedName>
        <fullName evidence="2">Uncharacterized protein</fullName>
    </submittedName>
</protein>
<feature type="signal peptide" evidence="1">
    <location>
        <begin position="1"/>
        <end position="25"/>
    </location>
</feature>
<accession>A0AA42C5C6</accession>
<evidence type="ECO:0000313" key="3">
    <source>
        <dbReference type="EMBL" id="MCV9882330.1"/>
    </source>
</evidence>
<dbReference type="Proteomes" id="UP001165568">
    <property type="component" value="Unassembled WGS sequence"/>
</dbReference>
<feature type="chain" id="PRO_5041210160" evidence="1">
    <location>
        <begin position="26"/>
        <end position="127"/>
    </location>
</feature>
<dbReference type="AlphaFoldDB" id="A0AA42C5C6"/>
<dbReference type="EMBL" id="JAMPJU010000005">
    <property type="protein sequence ID" value="MCV9882330.1"/>
    <property type="molecule type" value="Genomic_DNA"/>
</dbReference>
<reference evidence="2" key="1">
    <citation type="submission" date="2022-04" db="EMBL/GenBank/DDBJ databases">
        <title>Brenneria sp. isolated from walnut trees in Serbia.</title>
        <authorList>
            <person name="Gasic K."/>
            <person name="Zlatkovic N."/>
            <person name="Kuzmanovic N."/>
        </authorList>
    </citation>
    <scope>NUCLEOTIDE SEQUENCE</scope>
    <source>
        <strain evidence="3">KBI 423</strain>
        <strain evidence="2">KBI 447</strain>
    </source>
</reference>
<evidence type="ECO:0000313" key="2">
    <source>
        <dbReference type="EMBL" id="MCV9879006.1"/>
    </source>
</evidence>
<evidence type="ECO:0000313" key="4">
    <source>
        <dbReference type="Proteomes" id="UP001165568"/>
    </source>
</evidence>
<evidence type="ECO:0000256" key="1">
    <source>
        <dbReference type="SAM" id="SignalP"/>
    </source>
</evidence>
<evidence type="ECO:0000313" key="5">
    <source>
        <dbReference type="Proteomes" id="UP001165569"/>
    </source>
</evidence>
<organism evidence="2 5">
    <name type="scientific">Brenneria izbisi</name>
    <dbReference type="NCBI Taxonomy" id="2939450"/>
    <lineage>
        <taxon>Bacteria</taxon>
        <taxon>Pseudomonadati</taxon>
        <taxon>Pseudomonadota</taxon>
        <taxon>Gammaproteobacteria</taxon>
        <taxon>Enterobacterales</taxon>
        <taxon>Pectobacteriaceae</taxon>
        <taxon>Brenneria</taxon>
    </lineage>
</organism>
<dbReference type="RefSeq" id="WP_264090018.1">
    <property type="nucleotide sequence ID" value="NZ_JAMPJT010000005.1"/>
</dbReference>
<keyword evidence="1" id="KW-0732">Signal</keyword>
<comment type="caution">
    <text evidence="2">The sequence shown here is derived from an EMBL/GenBank/DDBJ whole genome shotgun (WGS) entry which is preliminary data.</text>
</comment>
<sequence length="127" mass="13690">MSAKLRLLGAMIGVGALLASAGASAVSDQYISVTSSKEAKYKYSVYADLYDGQGNFVYHWQNTGKKPGSSLRWNYTDGGDGGWLHIWIDPSPAQRASFLTLPLGVNHCYEITAPVVGTISMVNEKPC</sequence>
<name>A0AA42C5C6_9GAMM</name>
<dbReference type="Proteomes" id="UP001165569">
    <property type="component" value="Unassembled WGS sequence"/>
</dbReference>
<dbReference type="EMBL" id="JAMPJT010000005">
    <property type="protein sequence ID" value="MCV9879006.1"/>
    <property type="molecule type" value="Genomic_DNA"/>
</dbReference>
<gene>
    <name evidence="2" type="ORF">NC803_09100</name>
    <name evidence="3" type="ORF">NC856_08595</name>
</gene>